<dbReference type="RefSeq" id="WP_248085587.1">
    <property type="nucleotide sequence ID" value="NZ_JALNJC010000001.1"/>
</dbReference>
<name>A0ABT3WP77_9CORY</name>
<evidence type="ECO:0000313" key="1">
    <source>
        <dbReference type="EMBL" id="MCX7444030.1"/>
    </source>
</evidence>
<proteinExistence type="predicted"/>
<sequence length="68" mass="7219">MIPDWPLDLRINRGDRILVTGANGSGASTLLGLLTDPSTLGSGVRLGRIDQVREVFRGSEPLVDVFGA</sequence>
<accession>A0ABT3WP77</accession>
<evidence type="ECO:0008006" key="3">
    <source>
        <dbReference type="Google" id="ProtNLM"/>
    </source>
</evidence>
<dbReference type="Proteomes" id="UP001081709">
    <property type="component" value="Unassembled WGS sequence"/>
</dbReference>
<gene>
    <name evidence="1" type="ORF">OS125_02060</name>
</gene>
<keyword evidence="2" id="KW-1185">Reference proteome</keyword>
<organism evidence="1 2">
    <name type="scientific">Corynebacterium pygosceleis</name>
    <dbReference type="NCBI Taxonomy" id="2800406"/>
    <lineage>
        <taxon>Bacteria</taxon>
        <taxon>Bacillati</taxon>
        <taxon>Actinomycetota</taxon>
        <taxon>Actinomycetes</taxon>
        <taxon>Mycobacteriales</taxon>
        <taxon>Corynebacteriaceae</taxon>
        <taxon>Corynebacterium</taxon>
    </lineage>
</organism>
<dbReference type="EMBL" id="JAPMKV010000001">
    <property type="protein sequence ID" value="MCX7444030.1"/>
    <property type="molecule type" value="Genomic_DNA"/>
</dbReference>
<evidence type="ECO:0000313" key="2">
    <source>
        <dbReference type="Proteomes" id="UP001081709"/>
    </source>
</evidence>
<dbReference type="InterPro" id="IPR027417">
    <property type="entry name" value="P-loop_NTPase"/>
</dbReference>
<comment type="caution">
    <text evidence="1">The sequence shown here is derived from an EMBL/GenBank/DDBJ whole genome shotgun (WGS) entry which is preliminary data.</text>
</comment>
<protein>
    <recommendedName>
        <fullName evidence="3">ABC transporter domain-containing protein</fullName>
    </recommendedName>
</protein>
<dbReference type="Gene3D" id="3.40.50.300">
    <property type="entry name" value="P-loop containing nucleotide triphosphate hydrolases"/>
    <property type="match status" value="1"/>
</dbReference>
<dbReference type="SUPFAM" id="SSF52540">
    <property type="entry name" value="P-loop containing nucleoside triphosphate hydrolases"/>
    <property type="match status" value="1"/>
</dbReference>
<reference evidence="1" key="1">
    <citation type="submission" date="2022-11" db="EMBL/GenBank/DDBJ databases">
        <title>Corynebacterium sp. isolated from Penguins.</title>
        <authorList>
            <person name="Sedlar K."/>
            <person name="Svec P."/>
        </authorList>
    </citation>
    <scope>NUCLEOTIDE SEQUENCE</scope>
    <source>
        <strain evidence="1">P7003</strain>
    </source>
</reference>